<keyword evidence="1" id="KW-0479">Metal-binding</keyword>
<accession>A0A1S8B4V7</accession>
<dbReference type="GO" id="GO:0000981">
    <property type="term" value="F:DNA-binding transcription factor activity, RNA polymerase II-specific"/>
    <property type="evidence" value="ECO:0007669"/>
    <property type="project" value="InterPro"/>
</dbReference>
<comment type="caution">
    <text evidence="5">The sequence shown here is derived from an EMBL/GenBank/DDBJ whole genome shotgun (WGS) entry which is preliminary data.</text>
</comment>
<dbReference type="InterPro" id="IPR007219">
    <property type="entry name" value="XnlR_reg_dom"/>
</dbReference>
<gene>
    <name evidence="5" type="ORF">BK809_0006865</name>
</gene>
<evidence type="ECO:0000256" key="1">
    <source>
        <dbReference type="ARBA" id="ARBA00022723"/>
    </source>
</evidence>
<reference evidence="5 6" key="1">
    <citation type="submission" date="2017-01" db="EMBL/GenBank/DDBJ databases">
        <title>Draft genome sequence of Diplodia seriata F98.1, a fungal species involved in grapevine trunk diseases.</title>
        <authorList>
            <person name="Robert-Siegwald G."/>
            <person name="Vallet J."/>
            <person name="Abou-Mansour E."/>
            <person name="Xu J."/>
            <person name="Rey P."/>
            <person name="Bertsch C."/>
            <person name="Rego C."/>
            <person name="Larignon P."/>
            <person name="Fontaine F."/>
            <person name="Lebrun M.-H."/>
        </authorList>
    </citation>
    <scope>NUCLEOTIDE SEQUENCE [LARGE SCALE GENOMIC DNA]</scope>
    <source>
        <strain evidence="5 6">F98.1</strain>
    </source>
</reference>
<dbReference type="Pfam" id="PF04082">
    <property type="entry name" value="Fungal_trans"/>
    <property type="match status" value="1"/>
</dbReference>
<evidence type="ECO:0000313" key="6">
    <source>
        <dbReference type="Proteomes" id="UP000190776"/>
    </source>
</evidence>
<name>A0A1S8B4V7_9PEZI</name>
<dbReference type="Pfam" id="PF00172">
    <property type="entry name" value="Zn_clus"/>
    <property type="match status" value="1"/>
</dbReference>
<dbReference type="SMART" id="SM00066">
    <property type="entry name" value="GAL4"/>
    <property type="match status" value="1"/>
</dbReference>
<feature type="domain" description="Zn(2)-C6 fungal-type" evidence="4">
    <location>
        <begin position="55"/>
        <end position="84"/>
    </location>
</feature>
<dbReference type="PROSITE" id="PS00463">
    <property type="entry name" value="ZN2_CY6_FUNGAL_1"/>
    <property type="match status" value="1"/>
</dbReference>
<dbReference type="SUPFAM" id="SSF57701">
    <property type="entry name" value="Zn2/Cys6 DNA-binding domain"/>
    <property type="match status" value="1"/>
</dbReference>
<proteinExistence type="predicted"/>
<evidence type="ECO:0000256" key="3">
    <source>
        <dbReference type="SAM" id="MobiDB-lite"/>
    </source>
</evidence>
<organism evidence="5 6">
    <name type="scientific">Diplodia seriata</name>
    <dbReference type="NCBI Taxonomy" id="420778"/>
    <lineage>
        <taxon>Eukaryota</taxon>
        <taxon>Fungi</taxon>
        <taxon>Dikarya</taxon>
        <taxon>Ascomycota</taxon>
        <taxon>Pezizomycotina</taxon>
        <taxon>Dothideomycetes</taxon>
        <taxon>Dothideomycetes incertae sedis</taxon>
        <taxon>Botryosphaeriales</taxon>
        <taxon>Botryosphaeriaceae</taxon>
        <taxon>Diplodia</taxon>
    </lineage>
</organism>
<dbReference type="InterPro" id="IPR036864">
    <property type="entry name" value="Zn2-C6_fun-type_DNA-bd_sf"/>
</dbReference>
<dbReference type="EMBL" id="MSZU01000114">
    <property type="protein sequence ID" value="OMP82555.1"/>
    <property type="molecule type" value="Genomic_DNA"/>
</dbReference>
<evidence type="ECO:0000256" key="2">
    <source>
        <dbReference type="ARBA" id="ARBA00023242"/>
    </source>
</evidence>
<feature type="region of interest" description="Disordered" evidence="3">
    <location>
        <begin position="93"/>
        <end position="116"/>
    </location>
</feature>
<dbReference type="GO" id="GO:0008270">
    <property type="term" value="F:zinc ion binding"/>
    <property type="evidence" value="ECO:0007669"/>
    <property type="project" value="InterPro"/>
</dbReference>
<dbReference type="Gene3D" id="4.10.240.10">
    <property type="entry name" value="Zn(2)-C6 fungal-type DNA-binding domain"/>
    <property type="match status" value="1"/>
</dbReference>
<sequence length="689" mass="74018">MAAHLDFDFGAMAGLAAPMPATRTASLPDAVADQPQPQHSLSSLSAAGKQPIPLACVACRSKHLKCSGGEPCTRCATDGGECSYVKSRRGYKGPRKRTAATTAGVSVSPPEQQHEQSPCFPALEVLTGGDQSSSPDQFGGFAFQSTEAMAVGGQSQVAVAPKLVGHRLGECGLSNMVCSAFFSFFAPAHPFLMPRSYLLDFLCSSNSKRQPHLEMAIQYIGACYVPQASPQLMEEALRYTLFQQNLPRDSFMVQALLLYAIGLKANDRGSMADDMLSKAIDIALAIGMNDREFAIRNGCGNRLLEESWRRTWWELYVADGFFAGVSQRTNFRLRDVPTDVPLPCEEVEYASGVCHLILLSFLPLLTHSFQYVPLSRTLEEYDDSAFAEDEVEYSSFAYRIDSVRNLGKVLAVTSEDVLDFRAIETADSCLVNWMLHLPDSKKEAISRDGQLDHMVFQAHMITDASTILLHKPRSTLDDYRSADEIRTCVKQCAPLVSTQARETHTAKCAEAARRLSHLVRLPIQPPLTRLTPFFTCAVVMASVVHLCAWSLVPPNYGGTGTGTGTGSSENNSCAGGLLQDCSSEATAAAVVGMGPDGDAVLKELIRLSMGALKTLAAQWPLAKTAAGQVRGVAGELFRAKREVRRLWNEVAAEDILRMIEDAASESGGSGSGGSGGAGAFAEVGGCGAA</sequence>
<dbReference type="GO" id="GO:0006351">
    <property type="term" value="P:DNA-templated transcription"/>
    <property type="evidence" value="ECO:0007669"/>
    <property type="project" value="InterPro"/>
</dbReference>
<feature type="compositionally biased region" description="Polar residues" evidence="3">
    <location>
        <begin position="99"/>
        <end position="111"/>
    </location>
</feature>
<keyword evidence="2" id="KW-0539">Nucleus</keyword>
<dbReference type="GO" id="GO:0003677">
    <property type="term" value="F:DNA binding"/>
    <property type="evidence" value="ECO:0007669"/>
    <property type="project" value="InterPro"/>
</dbReference>
<dbReference type="InterPro" id="IPR001138">
    <property type="entry name" value="Zn2Cys6_DnaBD"/>
</dbReference>
<dbReference type="OrthoDB" id="5367487at2759"/>
<dbReference type="CDD" id="cd00067">
    <property type="entry name" value="GAL4"/>
    <property type="match status" value="1"/>
</dbReference>
<dbReference type="AlphaFoldDB" id="A0A1S8B4V7"/>
<dbReference type="Proteomes" id="UP000190776">
    <property type="component" value="Unassembled WGS sequence"/>
</dbReference>
<dbReference type="PANTHER" id="PTHR47431:SF1">
    <property type="entry name" value="ZN(II)2CYS6 TRANSCRIPTION FACTOR (EUROFUNG)"/>
    <property type="match status" value="1"/>
</dbReference>
<evidence type="ECO:0000313" key="5">
    <source>
        <dbReference type="EMBL" id="OMP82555.1"/>
    </source>
</evidence>
<dbReference type="STRING" id="420778.A0A1S8B4V7"/>
<evidence type="ECO:0000259" key="4">
    <source>
        <dbReference type="PROSITE" id="PS50048"/>
    </source>
</evidence>
<dbReference type="CDD" id="cd12148">
    <property type="entry name" value="fungal_TF_MHR"/>
    <property type="match status" value="1"/>
</dbReference>
<protein>
    <recommendedName>
        <fullName evidence="4">Zn(2)-C6 fungal-type domain-containing protein</fullName>
    </recommendedName>
</protein>
<dbReference type="PROSITE" id="PS50048">
    <property type="entry name" value="ZN2_CY6_FUNGAL_2"/>
    <property type="match status" value="1"/>
</dbReference>
<dbReference type="PANTHER" id="PTHR47431">
    <property type="entry name" value="ZN(II)2CYS6 TRANSCRIPTION FACTOR (EUROFUNG)-RELATED"/>
    <property type="match status" value="1"/>
</dbReference>
<dbReference type="SMART" id="SM00906">
    <property type="entry name" value="Fungal_trans"/>
    <property type="match status" value="1"/>
</dbReference>